<dbReference type="GeneID" id="106072245"/>
<evidence type="ECO:0000259" key="4">
    <source>
        <dbReference type="PROSITE" id="PS50003"/>
    </source>
</evidence>
<dbReference type="InterPro" id="IPR001660">
    <property type="entry name" value="SAM"/>
</dbReference>
<evidence type="ECO:0000313" key="8">
    <source>
        <dbReference type="Proteomes" id="UP001165740"/>
    </source>
</evidence>
<dbReference type="PROSITE" id="PS50105">
    <property type="entry name" value="SAM_DOMAIN"/>
    <property type="match status" value="1"/>
</dbReference>
<sequence length="968" mass="108012">MAYFALIQFENWDEHDVAKWLKGLDDVIHEYIPRFLLGNVDGRKLLMLTHSDLDKLGVMKLGHQELVLEAVELLRSLRYLFETENLQHLALQLGCKAHSLHNEILAKNGENDLNKANVLAPQECPRLSIFVLSGVCDIISTLKNLTSWLDRAPFETIHGISLLRNSLVKLGLELVTVAQKETRIPEVENAIVKICQGMTEYCDELVLNMKESLVVQPASLEMATIRKKPGDELGMNIQSSYFGCHIIGFIKETSPAHLCSKIEKGDEVLQVNNQTVLGWQLTKLVAALRENPKEVTMLLKKRPRHTTPYGNYPNRRQMGSRHVPSVATLPKTTKKRRSKEGDKPQRPTLEEYVSSSVPGGDIYITKESPEDTIDGNDTDNDVFRSGSESPQSTLPVIVDAKQRRATVSGGSPTFERPSLVVEDLDPVPLRPKSQAVISAEKDAAVAAMLAAEKSGQKFLVKEKDKKLVQKVPETSNADKLGSMLLNLGDVLNADSEFTPEEVIVSLSQPTEQTTVVTGVDKVNVQGQTDLTEPVKVNDDHSNEQCSLDGHEVVEVKCQEFTVTKPTPLTKESAAKIRQQKVISTEVAGNEGRSDLPQLVRIKRLDSEQIHQLESKMGDDDVFDKQHKSEKHVLFKDLIEPDKPKIFHHVVVGGVLQTIPAESSQSVKMRPKTSTKTKLNRRVSCKDLGQGECEGWLYKKKQKHGTLSKNWDKRWCVLKNSNLFYYKHKDDDSAEGVIHLPAFFVSPAPNLKTKKFAFKIHNGGTAFHFASERQEDMSKWMNKMGLAAISYSQNFKNVSNTELPTVRVEHPSVSSIDSKTSASAAAYYSESEGDDEDGSIHGSCQSLDSMSSPQTSPATKKHPILAEIKNSSIGTSTEELHAMLRSIERQNLTIDGKNKIKQRQSQITASNDLVEVSDPATVEVYRKLHSLQRTLKAKEMELQQLETLLDKAEISELKTFYDAHLTDGQ</sequence>
<protein>
    <submittedName>
        <fullName evidence="9">CNK3/IPCEF1 fusion protein-like</fullName>
    </submittedName>
</protein>
<dbReference type="InterPro" id="IPR001478">
    <property type="entry name" value="PDZ"/>
</dbReference>
<dbReference type="InterPro" id="IPR011993">
    <property type="entry name" value="PH-like_dom_sf"/>
</dbReference>
<dbReference type="OrthoDB" id="74412at2759"/>
<dbReference type="InterPro" id="IPR013761">
    <property type="entry name" value="SAM/pointed_sf"/>
</dbReference>
<dbReference type="SMART" id="SM00454">
    <property type="entry name" value="SAM"/>
    <property type="match status" value="1"/>
</dbReference>
<dbReference type="Pfam" id="PF00169">
    <property type="entry name" value="PH"/>
    <property type="match status" value="1"/>
</dbReference>
<dbReference type="Proteomes" id="UP001165740">
    <property type="component" value="Chromosome 6"/>
</dbReference>
<dbReference type="PROSITE" id="PS51290">
    <property type="entry name" value="CRIC"/>
    <property type="match status" value="1"/>
</dbReference>
<feature type="region of interest" description="Disordered" evidence="3">
    <location>
        <begin position="824"/>
        <end position="862"/>
    </location>
</feature>
<dbReference type="Pfam" id="PF00536">
    <property type="entry name" value="SAM_1"/>
    <property type="match status" value="1"/>
</dbReference>
<feature type="domain" description="PDZ" evidence="6">
    <location>
        <begin position="222"/>
        <end position="303"/>
    </location>
</feature>
<dbReference type="FunFam" id="2.30.42.10:FF:000060">
    <property type="entry name" value="Connector enhancer of kinase suppressor of Ras 2"/>
    <property type="match status" value="1"/>
</dbReference>
<evidence type="ECO:0000259" key="7">
    <source>
        <dbReference type="PROSITE" id="PS51290"/>
    </source>
</evidence>
<dbReference type="InterPro" id="IPR017874">
    <property type="entry name" value="CRIC_domain"/>
</dbReference>
<feature type="domain" description="CRIC" evidence="7">
    <location>
        <begin position="85"/>
        <end position="185"/>
    </location>
</feature>
<keyword evidence="8" id="KW-1185">Reference proteome</keyword>
<name>A0A9W3AL48_BIOGL</name>
<feature type="domain" description="SAM" evidence="5">
    <location>
        <begin position="12"/>
        <end position="77"/>
    </location>
</feature>
<reference evidence="9" key="1">
    <citation type="submission" date="2025-08" db="UniProtKB">
        <authorList>
            <consortium name="RefSeq"/>
        </authorList>
    </citation>
    <scope>IDENTIFICATION</scope>
</reference>
<evidence type="ECO:0000313" key="9">
    <source>
        <dbReference type="RefSeq" id="XP_055887982.1"/>
    </source>
</evidence>
<keyword evidence="2" id="KW-0175">Coiled coil</keyword>
<dbReference type="Pfam" id="PF00595">
    <property type="entry name" value="PDZ"/>
    <property type="match status" value="1"/>
</dbReference>
<evidence type="ECO:0000259" key="6">
    <source>
        <dbReference type="PROSITE" id="PS50106"/>
    </source>
</evidence>
<proteinExistence type="inferred from homology"/>
<dbReference type="InterPro" id="IPR001849">
    <property type="entry name" value="PH_domain"/>
</dbReference>
<feature type="region of interest" description="Disordered" evidence="3">
    <location>
        <begin position="304"/>
        <end position="361"/>
    </location>
</feature>
<dbReference type="SMART" id="SM00228">
    <property type="entry name" value="PDZ"/>
    <property type="match status" value="1"/>
</dbReference>
<dbReference type="Gene3D" id="1.10.150.50">
    <property type="entry name" value="Transcription Factor, Ets-1"/>
    <property type="match status" value="1"/>
</dbReference>
<dbReference type="FunFam" id="2.30.29.30:FF:000286">
    <property type="entry name" value="PH-protein kinase domain containing protein"/>
    <property type="match status" value="1"/>
</dbReference>
<dbReference type="Pfam" id="PF10534">
    <property type="entry name" value="CRIC_ras_sig"/>
    <property type="match status" value="1"/>
</dbReference>
<comment type="similarity">
    <text evidence="1">Belongs to the CNKSR family.</text>
</comment>
<dbReference type="Gene3D" id="2.30.29.30">
    <property type="entry name" value="Pleckstrin-homology domain (PH domain)/Phosphotyrosine-binding domain (PTB)"/>
    <property type="match status" value="1"/>
</dbReference>
<dbReference type="SUPFAM" id="SSF50156">
    <property type="entry name" value="PDZ domain-like"/>
    <property type="match status" value="1"/>
</dbReference>
<feature type="domain" description="PH" evidence="4">
    <location>
        <begin position="689"/>
        <end position="788"/>
    </location>
</feature>
<dbReference type="PROSITE" id="PS50003">
    <property type="entry name" value="PH_DOMAIN"/>
    <property type="match status" value="1"/>
</dbReference>
<dbReference type="AlphaFoldDB" id="A0A9W3AL48"/>
<dbReference type="InterPro" id="IPR036034">
    <property type="entry name" value="PDZ_sf"/>
</dbReference>
<evidence type="ECO:0000256" key="3">
    <source>
        <dbReference type="SAM" id="MobiDB-lite"/>
    </source>
</evidence>
<dbReference type="SUPFAM" id="SSF47769">
    <property type="entry name" value="SAM/Pointed domain"/>
    <property type="match status" value="1"/>
</dbReference>
<feature type="compositionally biased region" description="Polar residues" evidence="3">
    <location>
        <begin position="841"/>
        <end position="857"/>
    </location>
</feature>
<dbReference type="InterPro" id="IPR051566">
    <property type="entry name" value="CNKSR"/>
</dbReference>
<evidence type="ECO:0000256" key="2">
    <source>
        <dbReference type="SAM" id="Coils"/>
    </source>
</evidence>
<feature type="coiled-coil region" evidence="2">
    <location>
        <begin position="927"/>
        <end position="954"/>
    </location>
</feature>
<dbReference type="PROSITE" id="PS50106">
    <property type="entry name" value="PDZ"/>
    <property type="match status" value="1"/>
</dbReference>
<evidence type="ECO:0000256" key="1">
    <source>
        <dbReference type="ARBA" id="ARBA00009498"/>
    </source>
</evidence>
<gene>
    <name evidence="9" type="primary">LOC106072245</name>
</gene>
<dbReference type="CDD" id="cd06748">
    <property type="entry name" value="PDZ_CNK1_2_3-like"/>
    <property type="match status" value="1"/>
</dbReference>
<evidence type="ECO:0000259" key="5">
    <source>
        <dbReference type="PROSITE" id="PS50105"/>
    </source>
</evidence>
<accession>A0A9W3AL48</accession>
<feature type="compositionally biased region" description="Basic and acidic residues" evidence="3">
    <location>
        <begin position="339"/>
        <end position="349"/>
    </location>
</feature>
<dbReference type="SMART" id="SM00233">
    <property type="entry name" value="PH"/>
    <property type="match status" value="1"/>
</dbReference>
<dbReference type="SUPFAM" id="SSF50729">
    <property type="entry name" value="PH domain-like"/>
    <property type="match status" value="1"/>
</dbReference>
<dbReference type="PANTHER" id="PTHR12844:SF42">
    <property type="entry name" value="CONNECTOR ENHANCER OF KSR PROTEIN CNK"/>
    <property type="match status" value="1"/>
</dbReference>
<organism evidence="8 9">
    <name type="scientific">Biomphalaria glabrata</name>
    <name type="common">Bloodfluke planorb</name>
    <name type="synonym">Freshwater snail</name>
    <dbReference type="NCBI Taxonomy" id="6526"/>
    <lineage>
        <taxon>Eukaryota</taxon>
        <taxon>Metazoa</taxon>
        <taxon>Spiralia</taxon>
        <taxon>Lophotrochozoa</taxon>
        <taxon>Mollusca</taxon>
        <taxon>Gastropoda</taxon>
        <taxon>Heterobranchia</taxon>
        <taxon>Euthyneura</taxon>
        <taxon>Panpulmonata</taxon>
        <taxon>Hygrophila</taxon>
        <taxon>Lymnaeoidea</taxon>
        <taxon>Planorbidae</taxon>
        <taxon>Biomphalaria</taxon>
    </lineage>
</organism>
<dbReference type="PANTHER" id="PTHR12844">
    <property type="entry name" value="CONNECTOR ENCHANCER OF KINASE SUPPRESSOR OF RAS"/>
    <property type="match status" value="1"/>
</dbReference>
<dbReference type="Gene3D" id="2.30.42.10">
    <property type="match status" value="1"/>
</dbReference>
<dbReference type="RefSeq" id="XP_055887982.1">
    <property type="nucleotide sequence ID" value="XM_056032007.1"/>
</dbReference>
<dbReference type="OMA" id="DVPYRCD"/>